<dbReference type="SUPFAM" id="SSF47336">
    <property type="entry name" value="ACP-like"/>
    <property type="match status" value="1"/>
</dbReference>
<dbReference type="Gene3D" id="1.10.1200.10">
    <property type="entry name" value="ACP-like"/>
    <property type="match status" value="1"/>
</dbReference>
<dbReference type="Pfam" id="PF00550">
    <property type="entry name" value="PP-binding"/>
    <property type="match status" value="1"/>
</dbReference>
<organism evidence="4 5">
    <name type="scientific">Streptomyces bohaiensis</name>
    <dbReference type="NCBI Taxonomy" id="1431344"/>
    <lineage>
        <taxon>Bacteria</taxon>
        <taxon>Bacillati</taxon>
        <taxon>Actinomycetota</taxon>
        <taxon>Actinomycetes</taxon>
        <taxon>Kitasatosporales</taxon>
        <taxon>Streptomycetaceae</taxon>
        <taxon>Streptomyces</taxon>
    </lineage>
</organism>
<dbReference type="InterPro" id="IPR009081">
    <property type="entry name" value="PP-bd_ACP"/>
</dbReference>
<evidence type="ECO:0000259" key="3">
    <source>
        <dbReference type="PROSITE" id="PS50075"/>
    </source>
</evidence>
<dbReference type="RefSeq" id="WP_168087253.1">
    <property type="nucleotide sequence ID" value="NZ_BHZH01000016.1"/>
</dbReference>
<keyword evidence="2" id="KW-0597">Phosphoprotein</keyword>
<name>A0ABX1C5D4_9ACTN</name>
<evidence type="ECO:0000256" key="2">
    <source>
        <dbReference type="ARBA" id="ARBA00022553"/>
    </source>
</evidence>
<dbReference type="InterPro" id="IPR020806">
    <property type="entry name" value="PKS_PP-bd"/>
</dbReference>
<keyword evidence="5" id="KW-1185">Reference proteome</keyword>
<protein>
    <submittedName>
        <fullName evidence="4">Phosphopantetheine-binding protein</fullName>
    </submittedName>
</protein>
<proteinExistence type="predicted"/>
<dbReference type="EMBL" id="JAAVJC010000025">
    <property type="protein sequence ID" value="NJQ14429.1"/>
    <property type="molecule type" value="Genomic_DNA"/>
</dbReference>
<evidence type="ECO:0000256" key="1">
    <source>
        <dbReference type="ARBA" id="ARBA00022450"/>
    </source>
</evidence>
<evidence type="ECO:0000313" key="5">
    <source>
        <dbReference type="Proteomes" id="UP000727056"/>
    </source>
</evidence>
<reference evidence="4 5" key="1">
    <citation type="submission" date="2020-03" db="EMBL/GenBank/DDBJ databases">
        <title>Draft genome of Streptomyces sp. ventii, isolated from the Axial Seamount in the Pacific Ocean, and resequencing of the two type strains Streptomyces lonarensis strain NCL 716 and Streptomyces bohaiensis strain 11A07.</title>
        <authorList>
            <person name="Loughran R.M."/>
            <person name="Pfannmuller K.M."/>
            <person name="Wasson B.J."/>
            <person name="Deadmond M.C."/>
            <person name="Paddock B.E."/>
            <person name="Koyack M.J."/>
            <person name="Gallegos D.A."/>
            <person name="Mitchell E.A."/>
            <person name="Ushijima B."/>
            <person name="Saw J.H."/>
            <person name="Mcphail K.L."/>
            <person name="Videau P."/>
        </authorList>
    </citation>
    <scope>NUCLEOTIDE SEQUENCE [LARGE SCALE GENOMIC DNA]</scope>
    <source>
        <strain evidence="4 5">11A07</strain>
    </source>
</reference>
<dbReference type="Proteomes" id="UP000727056">
    <property type="component" value="Unassembled WGS sequence"/>
</dbReference>
<sequence>MSDHVTAHPDREEVLAVLRTHLLTVLPDLDPALMVPERSLRDLGANSMDRLDVVVATQEDFGLVVSPGELTEANSLAELADVLAEHRAKGSA</sequence>
<dbReference type="SMART" id="SM00823">
    <property type="entry name" value="PKS_PP"/>
    <property type="match status" value="1"/>
</dbReference>
<feature type="domain" description="Carrier" evidence="3">
    <location>
        <begin position="9"/>
        <end position="87"/>
    </location>
</feature>
<comment type="caution">
    <text evidence="4">The sequence shown here is derived from an EMBL/GenBank/DDBJ whole genome shotgun (WGS) entry which is preliminary data.</text>
</comment>
<dbReference type="InterPro" id="IPR036736">
    <property type="entry name" value="ACP-like_sf"/>
</dbReference>
<keyword evidence="1" id="KW-0596">Phosphopantetheine</keyword>
<gene>
    <name evidence="4" type="ORF">HCN52_05615</name>
</gene>
<accession>A0ABX1C5D4</accession>
<evidence type="ECO:0000313" key="4">
    <source>
        <dbReference type="EMBL" id="NJQ14429.1"/>
    </source>
</evidence>
<dbReference type="PROSITE" id="PS50075">
    <property type="entry name" value="CARRIER"/>
    <property type="match status" value="1"/>
</dbReference>